<evidence type="ECO:0000256" key="1">
    <source>
        <dbReference type="SAM" id="MobiDB-lite"/>
    </source>
</evidence>
<organism evidence="2 3">
    <name type="scientific">Calycina marina</name>
    <dbReference type="NCBI Taxonomy" id="1763456"/>
    <lineage>
        <taxon>Eukaryota</taxon>
        <taxon>Fungi</taxon>
        <taxon>Dikarya</taxon>
        <taxon>Ascomycota</taxon>
        <taxon>Pezizomycotina</taxon>
        <taxon>Leotiomycetes</taxon>
        <taxon>Helotiales</taxon>
        <taxon>Pezizellaceae</taxon>
        <taxon>Calycina</taxon>
    </lineage>
</organism>
<keyword evidence="3" id="KW-1185">Reference proteome</keyword>
<evidence type="ECO:0000313" key="3">
    <source>
        <dbReference type="Proteomes" id="UP000887226"/>
    </source>
</evidence>
<reference evidence="2" key="1">
    <citation type="journal article" date="2021" name="IMA Fungus">
        <title>Genomic characterization of three marine fungi, including Emericellopsis atlantica sp. nov. with signatures of a generalist lifestyle and marine biomass degradation.</title>
        <authorList>
            <person name="Hagestad O.C."/>
            <person name="Hou L."/>
            <person name="Andersen J.H."/>
            <person name="Hansen E.H."/>
            <person name="Altermark B."/>
            <person name="Li C."/>
            <person name="Kuhnert E."/>
            <person name="Cox R.J."/>
            <person name="Crous P.W."/>
            <person name="Spatafora J.W."/>
            <person name="Lail K."/>
            <person name="Amirebrahimi M."/>
            <person name="Lipzen A."/>
            <person name="Pangilinan J."/>
            <person name="Andreopoulos W."/>
            <person name="Hayes R.D."/>
            <person name="Ng V."/>
            <person name="Grigoriev I.V."/>
            <person name="Jackson S.A."/>
            <person name="Sutton T.D.S."/>
            <person name="Dobson A.D.W."/>
            <person name="Rama T."/>
        </authorList>
    </citation>
    <scope>NUCLEOTIDE SEQUENCE</scope>
    <source>
        <strain evidence="2">TRa3180A</strain>
    </source>
</reference>
<dbReference type="AlphaFoldDB" id="A0A9P7YWQ2"/>
<feature type="region of interest" description="Disordered" evidence="1">
    <location>
        <begin position="1"/>
        <end position="24"/>
    </location>
</feature>
<gene>
    <name evidence="2" type="ORF">BJ878DRAFT_483211</name>
</gene>
<comment type="caution">
    <text evidence="2">The sequence shown here is derived from an EMBL/GenBank/DDBJ whole genome shotgun (WGS) entry which is preliminary data.</text>
</comment>
<dbReference type="Proteomes" id="UP000887226">
    <property type="component" value="Unassembled WGS sequence"/>
</dbReference>
<name>A0A9P7YWQ2_9HELO</name>
<protein>
    <submittedName>
        <fullName evidence="2">Uncharacterized protein</fullName>
    </submittedName>
</protein>
<evidence type="ECO:0000313" key="2">
    <source>
        <dbReference type="EMBL" id="KAG9241150.1"/>
    </source>
</evidence>
<dbReference type="EMBL" id="MU254263">
    <property type="protein sequence ID" value="KAG9241150.1"/>
    <property type="molecule type" value="Genomic_DNA"/>
</dbReference>
<proteinExistence type="predicted"/>
<sequence>MAANTRATERVTPPPGFSEGREADTVKFTRVEGGPTRTGTNGGTARRSIKLRKEISSRAYRTTRNTSSILGRKSRIPKDTWKMLCDPRLNPIRTSRYDPIIKYHDLPVSVRQIRRKLDEHADPGQKLLAERHRGLLASMRATILFVPVIKSCDSSQCSTAWRIQAGCYMDMSS</sequence>
<accession>A0A9P7YWQ2</accession>